<accession>A0A2H4Q1A2</accession>
<keyword evidence="3" id="KW-1185">Reference proteome</keyword>
<dbReference type="STRING" id="1073996.SAMN05444271_12134"/>
<dbReference type="AlphaFoldDB" id="A0A1H6W0E4"/>
<evidence type="ECO:0000313" key="3">
    <source>
        <dbReference type="Proteomes" id="UP000198888"/>
    </source>
</evidence>
<organism evidence="2 3">
    <name type="scientific">Halohasta litchfieldiae</name>
    <dbReference type="NCBI Taxonomy" id="1073996"/>
    <lineage>
        <taxon>Archaea</taxon>
        <taxon>Methanobacteriati</taxon>
        <taxon>Methanobacteriota</taxon>
        <taxon>Stenosarchaea group</taxon>
        <taxon>Halobacteria</taxon>
        <taxon>Halobacteriales</taxon>
        <taxon>Haloferacaceae</taxon>
        <taxon>Halohasta</taxon>
    </lineage>
</organism>
<accession>A0A1H6W0E4</accession>
<dbReference type="GeneID" id="35002190"/>
<dbReference type="Proteomes" id="UP000198888">
    <property type="component" value="Unassembled WGS sequence"/>
</dbReference>
<evidence type="ECO:0000313" key="2">
    <source>
        <dbReference type="EMBL" id="SEJ10409.1"/>
    </source>
</evidence>
<feature type="domain" description="AAA" evidence="1">
    <location>
        <begin position="7"/>
        <end position="174"/>
    </location>
</feature>
<dbReference type="CDD" id="cd02042">
    <property type="entry name" value="ParAB_family"/>
    <property type="match status" value="1"/>
</dbReference>
<dbReference type="InterPro" id="IPR027417">
    <property type="entry name" value="P-loop_NTPase"/>
</dbReference>
<sequence>MSKPLKIAVSNQKGGVGKTTVAINVAGALADRGNDVLFVDLDPQGNATENLGMMERYDDPEPNLFTCLTDSTERERVREIICDHDEMDLIPSNIDMTAAEPELTLSRRSGEQLALLLDMVEDDYDVILVDCPPFLGNLMDNALFATQNVLIPALAESTSKRAFELLFDHVDALEYDYEIGIEDIGVVINRIDVRKTQATEMIEWIESAFEGKPTWKVRERAAIQKSLDSGQSLAKFDPDCDMVNVFDEIAVEIERVAESQVADGEATA</sequence>
<dbReference type="KEGG" id="hae:halTADL_1380"/>
<dbReference type="OrthoDB" id="36110at2157"/>
<proteinExistence type="predicted"/>
<dbReference type="Pfam" id="PF13614">
    <property type="entry name" value="AAA_31"/>
    <property type="match status" value="1"/>
</dbReference>
<dbReference type="SUPFAM" id="SSF52540">
    <property type="entry name" value="P-loop containing nucleoside triphosphate hydrolases"/>
    <property type="match status" value="1"/>
</dbReference>
<protein>
    <submittedName>
        <fullName evidence="2">Chromosome partitioning protein</fullName>
    </submittedName>
</protein>
<name>A0A1H6W0E4_9EURY</name>
<dbReference type="PIRSF" id="PIRSF009320">
    <property type="entry name" value="Nuc_binding_HP_1000"/>
    <property type="match status" value="1"/>
</dbReference>
<reference evidence="2 3" key="1">
    <citation type="submission" date="2016-10" db="EMBL/GenBank/DDBJ databases">
        <authorList>
            <person name="de Groot N.N."/>
        </authorList>
    </citation>
    <scope>NUCLEOTIDE SEQUENCE [LARGE SCALE GENOMIC DNA]</scope>
    <source>
        <strain evidence="2 3">DSM 22187</strain>
    </source>
</reference>
<dbReference type="PANTHER" id="PTHR13696:SF99">
    <property type="entry name" value="COBYRINIC ACID AC-DIAMIDE SYNTHASE"/>
    <property type="match status" value="1"/>
</dbReference>
<gene>
    <name evidence="2" type="ORF">SAMN05444271_12134</name>
</gene>
<dbReference type="RefSeq" id="WP_089673170.1">
    <property type="nucleotide sequence ID" value="NZ_CP024845.1"/>
</dbReference>
<dbReference type="PANTHER" id="PTHR13696">
    <property type="entry name" value="P-LOOP CONTAINING NUCLEOSIDE TRIPHOSPHATE HYDROLASE"/>
    <property type="match status" value="1"/>
</dbReference>
<evidence type="ECO:0000259" key="1">
    <source>
        <dbReference type="Pfam" id="PF13614"/>
    </source>
</evidence>
<dbReference type="Gene3D" id="3.40.50.300">
    <property type="entry name" value="P-loop containing nucleotide triphosphate hydrolases"/>
    <property type="match status" value="1"/>
</dbReference>
<dbReference type="EMBL" id="FNYR01000021">
    <property type="protein sequence ID" value="SEJ10409.1"/>
    <property type="molecule type" value="Genomic_DNA"/>
</dbReference>
<dbReference type="InterPro" id="IPR050678">
    <property type="entry name" value="DNA_Partitioning_ATPase"/>
</dbReference>
<dbReference type="InterPro" id="IPR025669">
    <property type="entry name" value="AAA_dom"/>
</dbReference>